<dbReference type="Proteomes" id="UP000282574">
    <property type="component" value="Unassembled WGS sequence"/>
</dbReference>
<dbReference type="Pfam" id="PF13847">
    <property type="entry name" value="Methyltransf_31"/>
    <property type="match status" value="1"/>
</dbReference>
<dbReference type="SUPFAM" id="SSF53335">
    <property type="entry name" value="S-adenosyl-L-methionine-dependent methyltransferases"/>
    <property type="match status" value="1"/>
</dbReference>
<protein>
    <recommendedName>
        <fullName evidence="1">Methyltransferase domain-containing protein</fullName>
    </recommendedName>
</protein>
<dbReference type="Gene3D" id="3.40.50.150">
    <property type="entry name" value="Vaccinia Virus protein VP39"/>
    <property type="match status" value="1"/>
</dbReference>
<dbReference type="EMBL" id="RSCK01000012">
    <property type="protein sequence ID" value="RUT12685.1"/>
    <property type="molecule type" value="Genomic_DNA"/>
</dbReference>
<dbReference type="CDD" id="cd02440">
    <property type="entry name" value="AdoMet_MTases"/>
    <property type="match status" value="1"/>
</dbReference>
<evidence type="ECO:0000313" key="3">
    <source>
        <dbReference type="Proteomes" id="UP000282574"/>
    </source>
</evidence>
<dbReference type="InterPro" id="IPR029063">
    <property type="entry name" value="SAM-dependent_MTases_sf"/>
</dbReference>
<dbReference type="PANTHER" id="PTHR43591:SF24">
    <property type="entry name" value="2-METHOXY-6-POLYPRENYL-1,4-BENZOQUINOL METHYLASE, MITOCHONDRIAL"/>
    <property type="match status" value="1"/>
</dbReference>
<gene>
    <name evidence="2" type="ORF">DSM107010_20660</name>
</gene>
<proteinExistence type="predicted"/>
<reference evidence="2 3" key="1">
    <citation type="journal article" date="2019" name="Genome Biol. Evol.">
        <title>Day and night: Metabolic profiles and evolutionary relationships of six axenic non-marine cyanobacteria.</title>
        <authorList>
            <person name="Will S.E."/>
            <person name="Henke P."/>
            <person name="Boedeker C."/>
            <person name="Huang S."/>
            <person name="Brinkmann H."/>
            <person name="Rohde M."/>
            <person name="Jarek M."/>
            <person name="Friedl T."/>
            <person name="Seufert S."/>
            <person name="Schumacher M."/>
            <person name="Overmann J."/>
            <person name="Neumann-Schaal M."/>
            <person name="Petersen J."/>
        </authorList>
    </citation>
    <scope>NUCLEOTIDE SEQUENCE [LARGE SCALE GENOMIC DNA]</scope>
    <source>
        <strain evidence="2 3">SAG 39.79</strain>
    </source>
</reference>
<sequence>MCNASVGFLGSYTTFSTYGLDTVTLARNHQIATASLYWLESYQLTVEPVAGFFSSQQSPVTSHSLLTTHFPMTNNKLLRILEPEVMDSWEEAVEYDAMDFVEVNTAFAQTASELCRMDTAKVLDAGTGTARIPIILSQMHPHWQIWGIDLAENMLKLGFQSVKAAGLQERISLEIVDAKRLPYPDDYFDLIISNSLVHHLPNPLPFLQELKRVLQPKGAICIRDLNSSK</sequence>
<dbReference type="PANTHER" id="PTHR43591">
    <property type="entry name" value="METHYLTRANSFERASE"/>
    <property type="match status" value="1"/>
</dbReference>
<keyword evidence="3" id="KW-1185">Reference proteome</keyword>
<dbReference type="GO" id="GO:0008168">
    <property type="term" value="F:methyltransferase activity"/>
    <property type="evidence" value="ECO:0007669"/>
    <property type="project" value="TreeGrafter"/>
</dbReference>
<organism evidence="2 3">
    <name type="scientific">Chroococcidiopsis cubana SAG 39.79</name>
    <dbReference type="NCBI Taxonomy" id="388085"/>
    <lineage>
        <taxon>Bacteria</taxon>
        <taxon>Bacillati</taxon>
        <taxon>Cyanobacteriota</taxon>
        <taxon>Cyanophyceae</taxon>
        <taxon>Chroococcidiopsidales</taxon>
        <taxon>Chroococcidiopsidaceae</taxon>
        <taxon>Chroococcidiopsis</taxon>
    </lineage>
</organism>
<dbReference type="AlphaFoldDB" id="A0AB37UMN4"/>
<dbReference type="InterPro" id="IPR025714">
    <property type="entry name" value="Methyltranfer_dom"/>
</dbReference>
<name>A0AB37UMN4_9CYAN</name>
<comment type="caution">
    <text evidence="2">The sequence shown here is derived from an EMBL/GenBank/DDBJ whole genome shotgun (WGS) entry which is preliminary data.</text>
</comment>
<accession>A0AB37UMN4</accession>
<feature type="domain" description="Methyltransferase" evidence="1">
    <location>
        <begin position="120"/>
        <end position="226"/>
    </location>
</feature>
<evidence type="ECO:0000259" key="1">
    <source>
        <dbReference type="Pfam" id="PF13847"/>
    </source>
</evidence>
<evidence type="ECO:0000313" key="2">
    <source>
        <dbReference type="EMBL" id="RUT12685.1"/>
    </source>
</evidence>